<keyword evidence="4" id="KW-0413">Isomerase</keyword>
<dbReference type="eggNOG" id="COG1850">
    <property type="taxonomic scope" value="Bacteria"/>
</dbReference>
<dbReference type="HOGENOM" id="CLU_031450_2_0_6"/>
<name>A0A060A1V7_ACICK</name>
<dbReference type="EC" id="5.3.2.5" evidence="4"/>
<organism evidence="4 5">
    <name type="scientific">Acidithiobacillus caldus (strain ATCC 51756 / DSM 8584 / KU)</name>
    <dbReference type="NCBI Taxonomy" id="637389"/>
    <lineage>
        <taxon>Bacteria</taxon>
        <taxon>Pseudomonadati</taxon>
        <taxon>Pseudomonadota</taxon>
        <taxon>Acidithiobacillia</taxon>
        <taxon>Acidithiobacillales</taxon>
        <taxon>Acidithiobacillaceae</taxon>
        <taxon>Acidithiobacillus</taxon>
    </lineage>
</organism>
<dbReference type="InterPro" id="IPR036376">
    <property type="entry name" value="RuBisCO_lsu_C_sf"/>
</dbReference>
<feature type="domain" description="Ribulose bisphosphate carboxylase large subunit C-terminal" evidence="3">
    <location>
        <begin position="129"/>
        <end position="296"/>
    </location>
</feature>
<sequence>MMPAEDERSKDLPAGHSWIEVDYRFPPGADGARQAQMLAVGQTAGSWHARHSHREKELRSHLGEVRSLALQEDGGTVATIAFPRGNLDGSMGALLTMIFGKYSLGGVARILALRLPADYGLRPRFGLPGLRQRLDVHGRPLIMAIFKPALGLDAAGHAEILAQAAMAGLDIIKDDEILPDLAEAPVLERWRACAPIIEARRDRSGRDLLYAVNLSGDARSLQEQARRLVAEGANALLLNVLTYGFAVLEALVRDPEVAVPIFAHPAFAGALCGAPEHGLAYGVVLGTLMAHAGADAVLYPAHYGSLPFSAADETAIVAALRARAVAPVPSAGVHPGTLAQILGDYGCEVILNAGTGIMDHPDGIGPGVLAFFEAWERWQQGESLRLEAVPPGPLHRALEKWGGG</sequence>
<dbReference type="EMBL" id="CP005986">
    <property type="protein sequence ID" value="AIA56122.1"/>
    <property type="molecule type" value="Genomic_DNA"/>
</dbReference>
<keyword evidence="2" id="KW-0460">Magnesium</keyword>
<protein>
    <submittedName>
        <fullName evidence="4">2,3-diketo-5-methylthiopentyl-1-phosphate enolase</fullName>
        <ecNumber evidence="4">5.3.2.5</ecNumber>
    </submittedName>
</protein>
<evidence type="ECO:0000256" key="1">
    <source>
        <dbReference type="ARBA" id="ARBA00022723"/>
    </source>
</evidence>
<evidence type="ECO:0000313" key="4">
    <source>
        <dbReference type="EMBL" id="AIA56122.1"/>
    </source>
</evidence>
<dbReference type="Gene3D" id="3.30.70.150">
    <property type="entry name" value="RuBisCO large subunit, N-terminal domain"/>
    <property type="match status" value="1"/>
</dbReference>
<evidence type="ECO:0000259" key="3">
    <source>
        <dbReference type="Pfam" id="PF00016"/>
    </source>
</evidence>
<dbReference type="KEGG" id="acz:Acaty_c2269"/>
<dbReference type="Pfam" id="PF00016">
    <property type="entry name" value="RuBisCO_large"/>
    <property type="match status" value="2"/>
</dbReference>
<dbReference type="CDD" id="cd08209">
    <property type="entry name" value="RLP_DK-MTP-1-P-enolase"/>
    <property type="match status" value="1"/>
</dbReference>
<dbReference type="RefSeq" id="WP_004868702.1">
    <property type="nucleotide sequence ID" value="NZ_CP005986.1"/>
</dbReference>
<dbReference type="GO" id="GO:0016984">
    <property type="term" value="F:ribulose-bisphosphate carboxylase activity"/>
    <property type="evidence" value="ECO:0007669"/>
    <property type="project" value="InterPro"/>
</dbReference>
<dbReference type="PANTHER" id="PTHR42704:SF17">
    <property type="entry name" value="RIBULOSE BISPHOSPHATE CARBOXYLASE LARGE CHAIN"/>
    <property type="match status" value="1"/>
</dbReference>
<dbReference type="Proteomes" id="UP000005522">
    <property type="component" value="Chromosome"/>
</dbReference>
<dbReference type="SFLD" id="SFLDS00014">
    <property type="entry name" value="RuBisCO"/>
    <property type="match status" value="1"/>
</dbReference>
<dbReference type="InterPro" id="IPR000685">
    <property type="entry name" value="RuBisCO_lsu_C"/>
</dbReference>
<dbReference type="Gene3D" id="3.20.20.110">
    <property type="entry name" value="Ribulose bisphosphate carboxylase, large subunit, C-terminal domain"/>
    <property type="match status" value="1"/>
</dbReference>
<feature type="domain" description="Ribulose bisphosphate carboxylase large subunit C-terminal" evidence="3">
    <location>
        <begin position="323"/>
        <end position="401"/>
    </location>
</feature>
<evidence type="ECO:0000256" key="2">
    <source>
        <dbReference type="ARBA" id="ARBA00022842"/>
    </source>
</evidence>
<dbReference type="GO" id="GO:0000287">
    <property type="term" value="F:magnesium ion binding"/>
    <property type="evidence" value="ECO:0007669"/>
    <property type="project" value="InterPro"/>
</dbReference>
<reference evidence="4 5" key="1">
    <citation type="journal article" date="2009" name="J. Bacteriol.">
        <title>Draft genome sequence of the extremely acidophilic bacterium Acidithiobacillus caldus ATCC 51756 reveals metabolic versatility in the genus Acidithiobacillus.</title>
        <authorList>
            <person name="Valdes J."/>
            <person name="Quatrini R."/>
            <person name="Hallberg K."/>
            <person name="Dopson M."/>
            <person name="Valenzuela P.D."/>
            <person name="Holmes D.S."/>
        </authorList>
    </citation>
    <scope>NUCLEOTIDE SEQUENCE [LARGE SCALE GENOMIC DNA]</scope>
    <source>
        <strain evidence="5">ATCC 51756 / DSM 8584 / KU</strain>
    </source>
</reference>
<dbReference type="GO" id="GO:0019509">
    <property type="term" value="P:L-methionine salvage from methylthioadenosine"/>
    <property type="evidence" value="ECO:0007669"/>
    <property type="project" value="InterPro"/>
</dbReference>
<dbReference type="SUPFAM" id="SSF54966">
    <property type="entry name" value="RuBisCO, large subunit, small (N-terminal) domain"/>
    <property type="match status" value="1"/>
</dbReference>
<dbReference type="SUPFAM" id="SSF51649">
    <property type="entry name" value="RuBisCo, C-terminal domain"/>
    <property type="match status" value="1"/>
</dbReference>
<dbReference type="GO" id="GO:0043715">
    <property type="term" value="F:2,3-diketo-5-methylthiopentyl-1-phosphate enolase activity"/>
    <property type="evidence" value="ECO:0007669"/>
    <property type="project" value="UniProtKB-EC"/>
</dbReference>
<dbReference type="SFLD" id="SFLDG00301">
    <property type="entry name" value="RuBisCO-like_proteins"/>
    <property type="match status" value="1"/>
</dbReference>
<dbReference type="PANTHER" id="PTHR42704">
    <property type="entry name" value="RIBULOSE BISPHOSPHATE CARBOXYLASE"/>
    <property type="match status" value="1"/>
</dbReference>
<gene>
    <name evidence="4" type="ORF">Acaty_c2269</name>
</gene>
<accession>A0A060A1V7</accession>
<dbReference type="InterPro" id="IPR017717">
    <property type="entry name" value="Diketo-Methiopentyl-P_enolase"/>
</dbReference>
<evidence type="ECO:0000313" key="5">
    <source>
        <dbReference type="Proteomes" id="UP000005522"/>
    </source>
</evidence>
<keyword evidence="1" id="KW-0479">Metal-binding</keyword>
<dbReference type="GO" id="GO:0015977">
    <property type="term" value="P:carbon fixation"/>
    <property type="evidence" value="ECO:0007669"/>
    <property type="project" value="InterPro"/>
</dbReference>
<dbReference type="InterPro" id="IPR036422">
    <property type="entry name" value="RuBisCO_lsu_N_sf"/>
</dbReference>
<dbReference type="InterPro" id="IPR033966">
    <property type="entry name" value="RuBisCO"/>
</dbReference>
<dbReference type="AlphaFoldDB" id="A0A060A1V7"/>
<proteinExistence type="predicted"/>